<dbReference type="InterPro" id="IPR008948">
    <property type="entry name" value="L-Aspartase-like"/>
</dbReference>
<organism evidence="7 8">
    <name type="scientific">Acer saccharum</name>
    <name type="common">Sugar maple</name>
    <dbReference type="NCBI Taxonomy" id="4024"/>
    <lineage>
        <taxon>Eukaryota</taxon>
        <taxon>Viridiplantae</taxon>
        <taxon>Streptophyta</taxon>
        <taxon>Embryophyta</taxon>
        <taxon>Tracheophyta</taxon>
        <taxon>Spermatophyta</taxon>
        <taxon>Magnoliopsida</taxon>
        <taxon>eudicotyledons</taxon>
        <taxon>Gunneridae</taxon>
        <taxon>Pentapetalae</taxon>
        <taxon>rosids</taxon>
        <taxon>malvids</taxon>
        <taxon>Sapindales</taxon>
        <taxon>Sapindaceae</taxon>
        <taxon>Hippocastanoideae</taxon>
        <taxon>Acereae</taxon>
        <taxon>Acer</taxon>
    </lineage>
</organism>
<gene>
    <name evidence="7" type="ORF">LWI29_021125</name>
</gene>
<dbReference type="Proteomes" id="UP001168877">
    <property type="component" value="Unassembled WGS sequence"/>
</dbReference>
<evidence type="ECO:0000256" key="1">
    <source>
        <dbReference type="ARBA" id="ARBA00002235"/>
    </source>
</evidence>
<dbReference type="InterPro" id="IPR001106">
    <property type="entry name" value="Aromatic_Lyase"/>
</dbReference>
<dbReference type="SUPFAM" id="SSF48557">
    <property type="entry name" value="L-aspartase-like"/>
    <property type="match status" value="1"/>
</dbReference>
<dbReference type="GO" id="GO:0045548">
    <property type="term" value="F:phenylalanine ammonia-lyase activity"/>
    <property type="evidence" value="ECO:0007669"/>
    <property type="project" value="UniProtKB-EC"/>
</dbReference>
<reference evidence="7" key="1">
    <citation type="journal article" date="2022" name="Plant J.">
        <title>Strategies of tolerance reflected in two North American maple genomes.</title>
        <authorList>
            <person name="McEvoy S.L."/>
            <person name="Sezen U.U."/>
            <person name="Trouern-Trend A."/>
            <person name="McMahon S.M."/>
            <person name="Schaberg P.G."/>
            <person name="Yang J."/>
            <person name="Wegrzyn J.L."/>
            <person name="Swenson N.G."/>
        </authorList>
    </citation>
    <scope>NUCLEOTIDE SEQUENCE</scope>
    <source>
        <strain evidence="7">NS2018</strain>
    </source>
</reference>
<dbReference type="PANTHER" id="PTHR10362">
    <property type="entry name" value="HISTIDINE AMMONIA-LYASE"/>
    <property type="match status" value="1"/>
</dbReference>
<comment type="catalytic activity">
    <reaction evidence="6">
        <text>L-phenylalanine = (E)-cinnamate + NH4(+)</text>
        <dbReference type="Rhea" id="RHEA:21384"/>
        <dbReference type="ChEBI" id="CHEBI:15669"/>
        <dbReference type="ChEBI" id="CHEBI:28938"/>
        <dbReference type="ChEBI" id="CHEBI:58095"/>
        <dbReference type="EC" id="4.3.1.24"/>
    </reaction>
</comment>
<comment type="function">
    <text evidence="1">This is a key enzyme of plant metabolism catalyzing the first reaction in the biosynthesis from L-phenylalanine of a wide variety of natural products based on the phenylpropane skeleton.</text>
</comment>
<name>A0AA39SJJ3_ACESA</name>
<comment type="caution">
    <text evidence="7">The sequence shown here is derived from an EMBL/GenBank/DDBJ whole genome shotgun (WGS) entry which is preliminary data.</text>
</comment>
<evidence type="ECO:0000256" key="2">
    <source>
        <dbReference type="ARBA" id="ARBA00004496"/>
    </source>
</evidence>
<dbReference type="EC" id="4.3.1.24" evidence="4"/>
<evidence type="ECO:0000313" key="8">
    <source>
        <dbReference type="Proteomes" id="UP001168877"/>
    </source>
</evidence>
<dbReference type="EMBL" id="JAUESC010000380">
    <property type="protein sequence ID" value="KAK0592548.1"/>
    <property type="molecule type" value="Genomic_DNA"/>
</dbReference>
<sequence>MIEREINSVNDNPLIDGSRDLALHGGNFQGTPVGVSMDNTRLAIASIGKLMFAQFSELVNDFYNNGLPSNLQILQGS</sequence>
<comment type="subcellular location">
    <subcellularLocation>
        <location evidence="2">Cytoplasm</location>
    </subcellularLocation>
</comment>
<reference evidence="7" key="2">
    <citation type="submission" date="2023-06" db="EMBL/GenBank/DDBJ databases">
        <authorList>
            <person name="Swenson N.G."/>
            <person name="Wegrzyn J.L."/>
            <person name="Mcevoy S.L."/>
        </authorList>
    </citation>
    <scope>NUCLEOTIDE SEQUENCE</scope>
    <source>
        <strain evidence="7">NS2018</strain>
        <tissue evidence="7">Leaf</tissue>
    </source>
</reference>
<evidence type="ECO:0000256" key="3">
    <source>
        <dbReference type="ARBA" id="ARBA00011881"/>
    </source>
</evidence>
<keyword evidence="8" id="KW-1185">Reference proteome</keyword>
<protein>
    <recommendedName>
        <fullName evidence="4">phenylalanine ammonia-lyase</fullName>
        <ecNumber evidence="4">4.3.1.24</ecNumber>
    </recommendedName>
</protein>
<dbReference type="Pfam" id="PF00221">
    <property type="entry name" value="Lyase_aromatic"/>
    <property type="match status" value="1"/>
</dbReference>
<dbReference type="GO" id="GO:0006559">
    <property type="term" value="P:L-phenylalanine catabolic process"/>
    <property type="evidence" value="ECO:0007669"/>
    <property type="project" value="UniProtKB-KW"/>
</dbReference>
<proteinExistence type="predicted"/>
<evidence type="ECO:0000313" key="7">
    <source>
        <dbReference type="EMBL" id="KAK0592548.1"/>
    </source>
</evidence>
<accession>A0AA39SJJ3</accession>
<dbReference type="AlphaFoldDB" id="A0AA39SJJ3"/>
<comment type="subunit">
    <text evidence="3">Homotetramer.</text>
</comment>
<evidence type="ECO:0000256" key="4">
    <source>
        <dbReference type="ARBA" id="ARBA00012139"/>
    </source>
</evidence>
<dbReference type="GO" id="GO:0005737">
    <property type="term" value="C:cytoplasm"/>
    <property type="evidence" value="ECO:0007669"/>
    <property type="project" value="UniProtKB-SubCell"/>
</dbReference>
<dbReference type="Gene3D" id="1.20.200.10">
    <property type="entry name" value="Fumarase/aspartase (Central domain)"/>
    <property type="match status" value="1"/>
</dbReference>
<keyword evidence="5" id="KW-0585">Phenylalanine catabolism</keyword>
<evidence type="ECO:0000256" key="6">
    <source>
        <dbReference type="ARBA" id="ARBA00023537"/>
    </source>
</evidence>
<evidence type="ECO:0000256" key="5">
    <source>
        <dbReference type="ARBA" id="ARBA00023232"/>
    </source>
</evidence>